<dbReference type="EMBL" id="JACVVK020000045">
    <property type="protein sequence ID" value="KAK7499184.1"/>
    <property type="molecule type" value="Genomic_DNA"/>
</dbReference>
<feature type="non-terminal residue" evidence="2">
    <location>
        <position position="187"/>
    </location>
</feature>
<dbReference type="AlphaFoldDB" id="A0ABD0LI53"/>
<accession>A0ABD0LI53</accession>
<comment type="caution">
    <text evidence="2">The sequence shown here is derived from an EMBL/GenBank/DDBJ whole genome shotgun (WGS) entry which is preliminary data.</text>
</comment>
<evidence type="ECO:0008006" key="4">
    <source>
        <dbReference type="Google" id="ProtNLM"/>
    </source>
</evidence>
<sequence length="187" mass="21770">MWVLVAQCVVVLLVGNCVFADESVPNCEGSPSEVWRNEGGPEECAEKAVCGDKWTMIRDWHNGTRCRDTRIVYNCQCPHAHDAPCPVNDDDYALHASRIHNQYLCQRACSLDKCSSNVRAAQEMVYHFRDNDPRRNYYRANKLPLSSARQYTLYKSTRWVWSHYYFQRLVLELQRRLALSSVWLFSA</sequence>
<feature type="chain" id="PRO_5044847137" description="Secreted protein" evidence="1">
    <location>
        <begin position="21"/>
        <end position="187"/>
    </location>
</feature>
<dbReference type="Proteomes" id="UP001519460">
    <property type="component" value="Unassembled WGS sequence"/>
</dbReference>
<evidence type="ECO:0000256" key="1">
    <source>
        <dbReference type="SAM" id="SignalP"/>
    </source>
</evidence>
<name>A0ABD0LI53_9CAEN</name>
<keyword evidence="3" id="KW-1185">Reference proteome</keyword>
<gene>
    <name evidence="2" type="ORF">BaRGS_00009444</name>
</gene>
<keyword evidence="1" id="KW-0732">Signal</keyword>
<proteinExistence type="predicted"/>
<feature type="signal peptide" evidence="1">
    <location>
        <begin position="1"/>
        <end position="20"/>
    </location>
</feature>
<evidence type="ECO:0000313" key="3">
    <source>
        <dbReference type="Proteomes" id="UP001519460"/>
    </source>
</evidence>
<reference evidence="2 3" key="1">
    <citation type="journal article" date="2023" name="Sci. Data">
        <title>Genome assembly of the Korean intertidal mud-creeper Batillaria attramentaria.</title>
        <authorList>
            <person name="Patra A.K."/>
            <person name="Ho P.T."/>
            <person name="Jun S."/>
            <person name="Lee S.J."/>
            <person name="Kim Y."/>
            <person name="Won Y.J."/>
        </authorList>
    </citation>
    <scope>NUCLEOTIDE SEQUENCE [LARGE SCALE GENOMIC DNA]</scope>
    <source>
        <strain evidence="2">Wonlab-2016</strain>
    </source>
</reference>
<protein>
    <recommendedName>
        <fullName evidence="4">Secreted protein</fullName>
    </recommendedName>
</protein>
<evidence type="ECO:0000313" key="2">
    <source>
        <dbReference type="EMBL" id="KAK7499184.1"/>
    </source>
</evidence>
<organism evidence="2 3">
    <name type="scientific">Batillaria attramentaria</name>
    <dbReference type="NCBI Taxonomy" id="370345"/>
    <lineage>
        <taxon>Eukaryota</taxon>
        <taxon>Metazoa</taxon>
        <taxon>Spiralia</taxon>
        <taxon>Lophotrochozoa</taxon>
        <taxon>Mollusca</taxon>
        <taxon>Gastropoda</taxon>
        <taxon>Caenogastropoda</taxon>
        <taxon>Sorbeoconcha</taxon>
        <taxon>Cerithioidea</taxon>
        <taxon>Batillariidae</taxon>
        <taxon>Batillaria</taxon>
    </lineage>
</organism>